<evidence type="ECO:0000256" key="8">
    <source>
        <dbReference type="ARBA" id="ARBA00023235"/>
    </source>
</evidence>
<dbReference type="RefSeq" id="WP_123216351.1">
    <property type="nucleotide sequence ID" value="NZ_RJTM01000086.1"/>
</dbReference>
<evidence type="ECO:0000256" key="6">
    <source>
        <dbReference type="ARBA" id="ARBA00022822"/>
    </source>
</evidence>
<reference evidence="11 12" key="1">
    <citation type="submission" date="2018-10" db="EMBL/GenBank/DDBJ databases">
        <title>Sinomicrobium pectinilyticum sp. nov., a pectinase-producing bacterium isolated from alkaline and saline soil, and emended description of the genus Sinomicrobium.</title>
        <authorList>
            <person name="Cheng B."/>
            <person name="Li C."/>
            <person name="Lai Q."/>
            <person name="Du M."/>
            <person name="Shao Z."/>
            <person name="Xu P."/>
            <person name="Yang C."/>
        </authorList>
    </citation>
    <scope>NUCLEOTIDE SEQUENCE [LARGE SCALE GENOMIC DNA]</scope>
    <source>
        <strain evidence="11 12">5DNS001</strain>
    </source>
</reference>
<accession>A0A3N0ECW6</accession>
<dbReference type="PANTHER" id="PTHR42894">
    <property type="entry name" value="N-(5'-PHOSPHORIBOSYL)ANTHRANILATE ISOMERASE"/>
    <property type="match status" value="1"/>
</dbReference>
<evidence type="ECO:0000256" key="9">
    <source>
        <dbReference type="HAMAP-Rule" id="MF_00135"/>
    </source>
</evidence>
<name>A0A3N0ECW6_SINP1</name>
<dbReference type="GO" id="GO:0004640">
    <property type="term" value="F:phosphoribosylanthranilate isomerase activity"/>
    <property type="evidence" value="ECO:0007669"/>
    <property type="project" value="UniProtKB-UniRule"/>
</dbReference>
<evidence type="ECO:0000256" key="4">
    <source>
        <dbReference type="ARBA" id="ARBA00022272"/>
    </source>
</evidence>
<comment type="catalytic activity">
    <reaction evidence="1 9">
        <text>N-(5-phospho-beta-D-ribosyl)anthranilate = 1-(2-carboxyphenylamino)-1-deoxy-D-ribulose 5-phosphate</text>
        <dbReference type="Rhea" id="RHEA:21540"/>
        <dbReference type="ChEBI" id="CHEBI:18277"/>
        <dbReference type="ChEBI" id="CHEBI:58613"/>
        <dbReference type="EC" id="5.3.1.24"/>
    </reaction>
</comment>
<dbReference type="InterPro" id="IPR044643">
    <property type="entry name" value="TrpF_fam"/>
</dbReference>
<dbReference type="GO" id="GO:0000162">
    <property type="term" value="P:L-tryptophan biosynthetic process"/>
    <property type="evidence" value="ECO:0007669"/>
    <property type="project" value="UniProtKB-UniRule"/>
</dbReference>
<evidence type="ECO:0000313" key="11">
    <source>
        <dbReference type="EMBL" id="RNL85673.1"/>
    </source>
</evidence>
<evidence type="ECO:0000313" key="12">
    <source>
        <dbReference type="Proteomes" id="UP000267469"/>
    </source>
</evidence>
<dbReference type="PANTHER" id="PTHR42894:SF1">
    <property type="entry name" value="N-(5'-PHOSPHORIBOSYL)ANTHRANILATE ISOMERASE"/>
    <property type="match status" value="1"/>
</dbReference>
<dbReference type="InterPro" id="IPR001240">
    <property type="entry name" value="PRAI_dom"/>
</dbReference>
<dbReference type="InterPro" id="IPR011060">
    <property type="entry name" value="RibuloseP-bd_barrel"/>
</dbReference>
<protein>
    <recommendedName>
        <fullName evidence="4 9">N-(5'-phosphoribosyl)anthranilate isomerase</fullName>
        <shortName evidence="9">PRAI</shortName>
        <ecNumber evidence="3 9">5.3.1.24</ecNumber>
    </recommendedName>
</protein>
<evidence type="ECO:0000256" key="1">
    <source>
        <dbReference type="ARBA" id="ARBA00001164"/>
    </source>
</evidence>
<proteinExistence type="inferred from homology"/>
<dbReference type="EMBL" id="RJTM01000086">
    <property type="protein sequence ID" value="RNL85673.1"/>
    <property type="molecule type" value="Genomic_DNA"/>
</dbReference>
<dbReference type="Proteomes" id="UP000267469">
    <property type="component" value="Unassembled WGS sequence"/>
</dbReference>
<keyword evidence="8 9" id="KW-0413">Isomerase</keyword>
<keyword evidence="5 9" id="KW-0028">Amino-acid biosynthesis</keyword>
<dbReference type="EC" id="5.3.1.24" evidence="3 9"/>
<evidence type="ECO:0000256" key="3">
    <source>
        <dbReference type="ARBA" id="ARBA00012572"/>
    </source>
</evidence>
<dbReference type="Gene3D" id="3.20.20.70">
    <property type="entry name" value="Aldolase class I"/>
    <property type="match status" value="1"/>
</dbReference>
<keyword evidence="7 9" id="KW-0057">Aromatic amino acid biosynthesis</keyword>
<dbReference type="CDD" id="cd00405">
    <property type="entry name" value="PRAI"/>
    <property type="match status" value="1"/>
</dbReference>
<dbReference type="InterPro" id="IPR013785">
    <property type="entry name" value="Aldolase_TIM"/>
</dbReference>
<evidence type="ECO:0000259" key="10">
    <source>
        <dbReference type="Pfam" id="PF00697"/>
    </source>
</evidence>
<comment type="similarity">
    <text evidence="9">Belongs to the TrpF family.</text>
</comment>
<gene>
    <name evidence="9" type="primary">trpF</name>
    <name evidence="11" type="ORF">ED312_12340</name>
</gene>
<dbReference type="OrthoDB" id="9786954at2"/>
<dbReference type="SUPFAM" id="SSF51366">
    <property type="entry name" value="Ribulose-phoshate binding barrel"/>
    <property type="match status" value="1"/>
</dbReference>
<evidence type="ECO:0000256" key="7">
    <source>
        <dbReference type="ARBA" id="ARBA00023141"/>
    </source>
</evidence>
<keyword evidence="6 9" id="KW-0822">Tryptophan biosynthesis</keyword>
<dbReference type="HAMAP" id="MF_00135">
    <property type="entry name" value="PRAI"/>
    <property type="match status" value="1"/>
</dbReference>
<dbReference type="AlphaFoldDB" id="A0A3N0ECW6"/>
<organism evidence="11 12">
    <name type="scientific">Sinomicrobium pectinilyticum</name>
    <dbReference type="NCBI Taxonomy" id="1084421"/>
    <lineage>
        <taxon>Bacteria</taxon>
        <taxon>Pseudomonadati</taxon>
        <taxon>Bacteroidota</taxon>
        <taxon>Flavobacteriia</taxon>
        <taxon>Flavobacteriales</taxon>
        <taxon>Flavobacteriaceae</taxon>
        <taxon>Sinomicrobium</taxon>
    </lineage>
</organism>
<keyword evidence="12" id="KW-1185">Reference proteome</keyword>
<sequence>MKYPENIRAVASLHPDYMGFIFHGKSPRYFKGEIPDDLPVAIRKTGVFVNSSIVEIIEKVTRYHLHAVQLHGGETAEFCRELRDALPRIEIIKVFSVKDEFDFAQLLPFENTADYFLFDTKGKQPGGNGYTFDWKLLKNYPSGKPYFLSGGIGPKETEKVQDFLHNQEYRNVSALCYAIDVNSRFETEPGSKNTEKLKEFKSKILCQHQ</sequence>
<evidence type="ECO:0000256" key="5">
    <source>
        <dbReference type="ARBA" id="ARBA00022605"/>
    </source>
</evidence>
<comment type="caution">
    <text evidence="11">The sequence shown here is derived from an EMBL/GenBank/DDBJ whole genome shotgun (WGS) entry which is preliminary data.</text>
</comment>
<dbReference type="Pfam" id="PF00697">
    <property type="entry name" value="PRAI"/>
    <property type="match status" value="1"/>
</dbReference>
<evidence type="ECO:0000256" key="2">
    <source>
        <dbReference type="ARBA" id="ARBA00004664"/>
    </source>
</evidence>
<dbReference type="UniPathway" id="UPA00035">
    <property type="reaction ID" value="UER00042"/>
</dbReference>
<comment type="pathway">
    <text evidence="2 9">Amino-acid biosynthesis; L-tryptophan biosynthesis; L-tryptophan from chorismate: step 3/5.</text>
</comment>
<feature type="domain" description="N-(5'phosphoribosyl) anthranilate isomerase (PRAI)" evidence="10">
    <location>
        <begin position="6"/>
        <end position="200"/>
    </location>
</feature>